<evidence type="ECO:0000256" key="2">
    <source>
        <dbReference type="ARBA" id="ARBA00023239"/>
    </source>
</evidence>
<dbReference type="CDD" id="cd03416">
    <property type="entry name" value="CbiX_SirB_N"/>
    <property type="match status" value="1"/>
</dbReference>
<protein>
    <submittedName>
        <fullName evidence="3">CbiX/SirB N-terminal domain-containing protein</fullName>
    </submittedName>
</protein>
<dbReference type="Gene3D" id="3.40.50.1400">
    <property type="match status" value="1"/>
</dbReference>
<dbReference type="Pfam" id="PF01903">
    <property type="entry name" value="CbiX"/>
    <property type="match status" value="1"/>
</dbReference>
<comment type="caution">
    <text evidence="3">The sequence shown here is derived from an EMBL/GenBank/DDBJ whole genome shotgun (WGS) entry which is preliminary data.</text>
</comment>
<dbReference type="InterPro" id="IPR002762">
    <property type="entry name" value="CbiX-like"/>
</dbReference>
<keyword evidence="4" id="KW-1185">Reference proteome</keyword>
<dbReference type="EMBL" id="JBEQCT010000010">
    <property type="protein sequence ID" value="MFM2486688.1"/>
    <property type="molecule type" value="Genomic_DNA"/>
</dbReference>
<gene>
    <name evidence="3" type="ORF">ABUE30_16780</name>
</gene>
<dbReference type="PANTHER" id="PTHR33542">
    <property type="entry name" value="SIROHYDROCHLORIN FERROCHELATASE, CHLOROPLASTIC"/>
    <property type="match status" value="1"/>
</dbReference>
<organism evidence="3 4">
    <name type="scientific">Celerinatantimonas yamalensis</name>
    <dbReference type="NCBI Taxonomy" id="559956"/>
    <lineage>
        <taxon>Bacteria</taxon>
        <taxon>Pseudomonadati</taxon>
        <taxon>Pseudomonadota</taxon>
        <taxon>Gammaproteobacteria</taxon>
        <taxon>Celerinatantimonadaceae</taxon>
        <taxon>Celerinatantimonas</taxon>
    </lineage>
</organism>
<evidence type="ECO:0000256" key="1">
    <source>
        <dbReference type="ARBA" id="ARBA00022723"/>
    </source>
</evidence>
<evidence type="ECO:0000313" key="3">
    <source>
        <dbReference type="EMBL" id="MFM2486688.1"/>
    </source>
</evidence>
<dbReference type="Proteomes" id="UP001629953">
    <property type="component" value="Unassembled WGS sequence"/>
</dbReference>
<sequence length="129" mass="13888">MSTAFLLVAHGSRRTLSNDEVMALTKQLASRMSECFSSISCAFLELAEPAFESALAGLLEQGNTAIVIFPYFLAAGAHVSHDIPTIVSQLQTQYPNCQITVLAHLGKQRELAGLIEQAVLRSSNSHDVA</sequence>
<proteinExistence type="predicted"/>
<dbReference type="InterPro" id="IPR050963">
    <property type="entry name" value="Sirohydro_Cobaltochel/CbiX"/>
</dbReference>
<accession>A0ABW9GAR2</accession>
<evidence type="ECO:0000313" key="4">
    <source>
        <dbReference type="Proteomes" id="UP001629953"/>
    </source>
</evidence>
<dbReference type="RefSeq" id="WP_408624989.1">
    <property type="nucleotide sequence ID" value="NZ_JBEQCT010000010.1"/>
</dbReference>
<keyword evidence="1" id="KW-0479">Metal-binding</keyword>
<keyword evidence="2" id="KW-0456">Lyase</keyword>
<name>A0ABW9GAR2_9GAMM</name>
<dbReference type="PANTHER" id="PTHR33542:SF3">
    <property type="entry name" value="SIROHYDROCHLORIN FERROCHELATASE, CHLOROPLASTIC"/>
    <property type="match status" value="1"/>
</dbReference>
<dbReference type="SUPFAM" id="SSF53800">
    <property type="entry name" value="Chelatase"/>
    <property type="match status" value="1"/>
</dbReference>
<reference evidence="3 4" key="1">
    <citation type="journal article" date="2013" name="Int. J. Syst. Evol. Microbiol.">
        <title>Celerinatantimonas yamalensis sp. nov., a cold-adapted diazotrophic bacterium from a cold permafrost brine.</title>
        <authorList>
            <person name="Shcherbakova V."/>
            <person name="Chuvilskaya N."/>
            <person name="Rivkina E."/>
            <person name="Demidov N."/>
            <person name="Uchaeva V."/>
            <person name="Suetin S."/>
            <person name="Suzina N."/>
            <person name="Gilichinsky D."/>
        </authorList>
    </citation>
    <scope>NUCLEOTIDE SEQUENCE [LARGE SCALE GENOMIC DNA]</scope>
    <source>
        <strain evidence="3 4">C7</strain>
    </source>
</reference>